<dbReference type="InterPro" id="IPR004360">
    <property type="entry name" value="Glyas_Fos-R_dOase_dom"/>
</dbReference>
<dbReference type="PANTHER" id="PTHR36113">
    <property type="entry name" value="LYASE, PUTATIVE-RELATED-RELATED"/>
    <property type="match status" value="1"/>
</dbReference>
<evidence type="ECO:0000313" key="2">
    <source>
        <dbReference type="EMBL" id="ASG67344.1"/>
    </source>
</evidence>
<keyword evidence="2" id="KW-0560">Oxidoreductase</keyword>
<dbReference type="PANTHER" id="PTHR36113:SF1">
    <property type="entry name" value="GLYOXALASE_BLEOMYCIN RESISTANCE PROTEIN_DIOXYGENASE"/>
    <property type="match status" value="1"/>
</dbReference>
<dbReference type="EMBL" id="CP022132">
    <property type="protein sequence ID" value="ASG67344.1"/>
    <property type="molecule type" value="Genomic_DNA"/>
</dbReference>
<dbReference type="SUPFAM" id="SSF54593">
    <property type="entry name" value="Glyoxalase/Bleomycin resistance protein/Dihydroxybiphenyl dioxygenase"/>
    <property type="match status" value="1"/>
</dbReference>
<dbReference type="InterPro" id="IPR037523">
    <property type="entry name" value="VOC_core"/>
</dbReference>
<keyword evidence="3" id="KW-1185">Reference proteome</keyword>
<keyword evidence="2" id="KW-0223">Dioxygenase</keyword>
<dbReference type="GO" id="GO:0051213">
    <property type="term" value="F:dioxygenase activity"/>
    <property type="evidence" value="ECO:0007669"/>
    <property type="project" value="UniProtKB-KW"/>
</dbReference>
<dbReference type="PROSITE" id="PS51819">
    <property type="entry name" value="VOC"/>
    <property type="match status" value="1"/>
</dbReference>
<accession>A0ABN5AUX2</accession>
<sequence length="129" mass="15095">MKIEHIAIWVRDIEAMKDFYCKYFDAIANNKYINDTKGFCSYFISFNSSSRLEIMHSKSMDNLNFQNSFQKFGLIHFAISVGSREKVNKLTAQLKNDGYKVVEQPRTTGDRYYESIILDPENNQIEITI</sequence>
<dbReference type="InterPro" id="IPR051332">
    <property type="entry name" value="Fosfomycin_Res_Enzymes"/>
</dbReference>
<protein>
    <submittedName>
        <fullName evidence="2">Glyoxalase/bleomycin resistance/extradiol dioxygenase family protein</fullName>
    </submittedName>
</protein>
<dbReference type="Pfam" id="PF00903">
    <property type="entry name" value="Glyoxalase"/>
    <property type="match status" value="1"/>
</dbReference>
<gene>
    <name evidence="2" type="ORF">CDV26_02085</name>
</gene>
<reference evidence="2 3" key="1">
    <citation type="submission" date="2017-06" db="EMBL/GenBank/DDBJ databases">
        <title>Complete genome of Francisella halioticida.</title>
        <authorList>
            <person name="Sjodin A."/>
        </authorList>
    </citation>
    <scope>NUCLEOTIDE SEQUENCE [LARGE SCALE GENOMIC DNA]</scope>
    <source>
        <strain evidence="2 3">DSM 23729</strain>
    </source>
</reference>
<evidence type="ECO:0000259" key="1">
    <source>
        <dbReference type="PROSITE" id="PS51819"/>
    </source>
</evidence>
<dbReference type="RefSeq" id="WP_088771892.1">
    <property type="nucleotide sequence ID" value="NZ_AP023082.1"/>
</dbReference>
<dbReference type="InterPro" id="IPR029068">
    <property type="entry name" value="Glyas_Bleomycin-R_OHBP_Dase"/>
</dbReference>
<proteinExistence type="predicted"/>
<name>A0ABN5AUX2_9GAMM</name>
<feature type="domain" description="VOC" evidence="1">
    <location>
        <begin position="2"/>
        <end position="129"/>
    </location>
</feature>
<organism evidence="2 3">
    <name type="scientific">Francisella halioticida</name>
    <dbReference type="NCBI Taxonomy" id="549298"/>
    <lineage>
        <taxon>Bacteria</taxon>
        <taxon>Pseudomonadati</taxon>
        <taxon>Pseudomonadota</taxon>
        <taxon>Gammaproteobacteria</taxon>
        <taxon>Thiotrichales</taxon>
        <taxon>Francisellaceae</taxon>
        <taxon>Francisella</taxon>
    </lineage>
</organism>
<dbReference type="Proteomes" id="UP000249910">
    <property type="component" value="Chromosome"/>
</dbReference>
<evidence type="ECO:0000313" key="3">
    <source>
        <dbReference type="Proteomes" id="UP000249910"/>
    </source>
</evidence>
<dbReference type="Gene3D" id="3.10.180.10">
    <property type="entry name" value="2,3-Dihydroxybiphenyl 1,2-Dioxygenase, domain 1"/>
    <property type="match status" value="1"/>
</dbReference>